<dbReference type="KEGG" id="dpp:DICPUDRAFT_89700"/>
<dbReference type="PANTHER" id="PTHR16537:SF1">
    <property type="entry name" value="PROTEIN ZNRD2"/>
    <property type="match status" value="1"/>
</dbReference>
<evidence type="ECO:0000256" key="1">
    <source>
        <dbReference type="SAM" id="MobiDB-lite"/>
    </source>
</evidence>
<dbReference type="VEuPathDB" id="AmoebaDB:DICPUDRAFT_89700"/>
<gene>
    <name evidence="2" type="ORF">DICPUDRAFT_89700</name>
</gene>
<dbReference type="GeneID" id="10505905"/>
<dbReference type="STRING" id="5786.F0ZXM1"/>
<accession>F0ZXM1</accession>
<evidence type="ECO:0008006" key="4">
    <source>
        <dbReference type="Google" id="ProtNLM"/>
    </source>
</evidence>
<dbReference type="RefSeq" id="XP_003292166.1">
    <property type="nucleotide sequence ID" value="XM_003292118.1"/>
</dbReference>
<feature type="compositionally biased region" description="Low complexity" evidence="1">
    <location>
        <begin position="110"/>
        <end position="126"/>
    </location>
</feature>
<feature type="region of interest" description="Disordered" evidence="1">
    <location>
        <begin position="219"/>
        <end position="261"/>
    </location>
</feature>
<dbReference type="InterPro" id="IPR009563">
    <property type="entry name" value="SSSCA1"/>
</dbReference>
<dbReference type="InParanoid" id="F0ZXM1"/>
<dbReference type="AlphaFoldDB" id="F0ZXM1"/>
<feature type="compositionally biased region" description="Low complexity" evidence="1">
    <location>
        <begin position="221"/>
        <end position="253"/>
    </location>
</feature>
<feature type="region of interest" description="Disordered" evidence="1">
    <location>
        <begin position="105"/>
        <end position="129"/>
    </location>
</feature>
<organism evidence="2 3">
    <name type="scientific">Dictyostelium purpureum</name>
    <name type="common">Slime mold</name>
    <dbReference type="NCBI Taxonomy" id="5786"/>
    <lineage>
        <taxon>Eukaryota</taxon>
        <taxon>Amoebozoa</taxon>
        <taxon>Evosea</taxon>
        <taxon>Eumycetozoa</taxon>
        <taxon>Dictyostelia</taxon>
        <taxon>Dictyosteliales</taxon>
        <taxon>Dictyosteliaceae</taxon>
        <taxon>Dictyostelium</taxon>
    </lineage>
</organism>
<dbReference type="PANTHER" id="PTHR16537">
    <property type="entry name" value="SJOEGREN SYNDROME/SCLERODERMA AUTOANTIGEN 1"/>
    <property type="match status" value="1"/>
</dbReference>
<reference evidence="3" key="1">
    <citation type="journal article" date="2011" name="Genome Biol.">
        <title>Comparative genomics of the social amoebae Dictyostelium discoideum and Dictyostelium purpureum.</title>
        <authorList>
            <consortium name="US DOE Joint Genome Institute (JGI-PGF)"/>
            <person name="Sucgang R."/>
            <person name="Kuo A."/>
            <person name="Tian X."/>
            <person name="Salerno W."/>
            <person name="Parikh A."/>
            <person name="Feasley C.L."/>
            <person name="Dalin E."/>
            <person name="Tu H."/>
            <person name="Huang E."/>
            <person name="Barry K."/>
            <person name="Lindquist E."/>
            <person name="Shapiro H."/>
            <person name="Bruce D."/>
            <person name="Schmutz J."/>
            <person name="Salamov A."/>
            <person name="Fey P."/>
            <person name="Gaudet P."/>
            <person name="Anjard C."/>
            <person name="Babu M.M."/>
            <person name="Basu S."/>
            <person name="Bushmanova Y."/>
            <person name="van der Wel H."/>
            <person name="Katoh-Kurasawa M."/>
            <person name="Dinh C."/>
            <person name="Coutinho P.M."/>
            <person name="Saito T."/>
            <person name="Elias M."/>
            <person name="Schaap P."/>
            <person name="Kay R.R."/>
            <person name="Henrissat B."/>
            <person name="Eichinger L."/>
            <person name="Rivero F."/>
            <person name="Putnam N.H."/>
            <person name="West C.M."/>
            <person name="Loomis W.F."/>
            <person name="Chisholm R.L."/>
            <person name="Shaulsky G."/>
            <person name="Strassmann J.E."/>
            <person name="Queller D.C."/>
            <person name="Kuspa A."/>
            <person name="Grigoriev I.V."/>
        </authorList>
    </citation>
    <scope>NUCLEOTIDE SEQUENCE [LARGE SCALE GENOMIC DNA]</scope>
    <source>
        <strain evidence="3">QSDP1</strain>
    </source>
</reference>
<dbReference type="InterPro" id="IPR051888">
    <property type="entry name" value="UPF0148_domain"/>
</dbReference>
<keyword evidence="3" id="KW-1185">Reference proteome</keyword>
<dbReference type="OrthoDB" id="28939at2759"/>
<name>F0ZXM1_DICPU</name>
<dbReference type="Pfam" id="PF06677">
    <property type="entry name" value="Auto_anti-p27"/>
    <property type="match status" value="2"/>
</dbReference>
<protein>
    <recommendedName>
        <fullName evidence="4">Sjogrens syndrome scleroderma autoantigen 1 family protein</fullName>
    </recommendedName>
</protein>
<evidence type="ECO:0000313" key="2">
    <source>
        <dbReference type="EMBL" id="EGC31322.1"/>
    </source>
</evidence>
<dbReference type="Proteomes" id="UP000001064">
    <property type="component" value="Unassembled WGS sequence"/>
</dbReference>
<dbReference type="OMA" id="SSKMGEF"/>
<evidence type="ECO:0000313" key="3">
    <source>
        <dbReference type="Proteomes" id="UP000001064"/>
    </source>
</evidence>
<sequence>MEKNDKKDVTLLLGKKLLLGWTMLNDVCKDCVIVPLVEDKKNNVILCVSCDRTLKRDEKKNIVEDKLNIHKDSNDIINIVSSTASTPIPSPTTIEDISKKDIEMKDQTDNNNNNNNNNKPISNKNNYSTSYYDDYDDYDYDEDIEPLTEEEKILIEKKIKKSDEFSSKMGEFLLKGWTLLSDICPNYDCFGVPLLKDREKRFYCVSCQQSGLNVGDLKIKQQPQQPTQQPQPQPQQSQPQVPQQVPQLTQQQQKSIVTQNDISSETIENKVNITPIKSNNTNPINHYSNISPPYPEPDQKKQKMVAPFTPTQNKHNNSFLSQTSFTSTNSSIINEEIQELPDFTDHTLKILFEKLKDAQTQLVQTNNVQYCSLIREYSLTISSLLEMKKNWI</sequence>
<proteinExistence type="predicted"/>
<dbReference type="EMBL" id="GL871262">
    <property type="protein sequence ID" value="EGC31322.1"/>
    <property type="molecule type" value="Genomic_DNA"/>
</dbReference>
<dbReference type="eggNOG" id="KOG4537">
    <property type="taxonomic scope" value="Eukaryota"/>
</dbReference>